<proteinExistence type="predicted"/>
<dbReference type="RefSeq" id="XP_003018724.1">
    <property type="nucleotide sequence ID" value="XM_003018678.1"/>
</dbReference>
<gene>
    <name evidence="1" type="ORF">TRV_07269</name>
</gene>
<evidence type="ECO:0000313" key="1">
    <source>
        <dbReference type="EMBL" id="EFE38079.1"/>
    </source>
</evidence>
<dbReference type="GeneID" id="9581039"/>
<dbReference type="HOGENOM" id="CLU_1972076_0_0_1"/>
<protein>
    <submittedName>
        <fullName evidence="1">Uncharacterized protein</fullName>
    </submittedName>
</protein>
<comment type="caution">
    <text evidence="1">The sequence shown here is derived from an EMBL/GenBank/DDBJ whole genome shotgun (WGS) entry which is preliminary data.</text>
</comment>
<dbReference type="EMBL" id="ACYE01000428">
    <property type="protein sequence ID" value="EFE38079.1"/>
    <property type="molecule type" value="Genomic_DNA"/>
</dbReference>
<reference evidence="2" key="1">
    <citation type="journal article" date="2011" name="Genome Biol.">
        <title>Comparative and functional genomics provide insights into the pathogenicity of dermatophytic fungi.</title>
        <authorList>
            <person name="Burmester A."/>
            <person name="Shelest E."/>
            <person name="Gloeckner G."/>
            <person name="Heddergott C."/>
            <person name="Schindler S."/>
            <person name="Staib P."/>
            <person name="Heidel A."/>
            <person name="Felder M."/>
            <person name="Petzold A."/>
            <person name="Szafranski K."/>
            <person name="Feuermann M."/>
            <person name="Pedruzzi I."/>
            <person name="Priebe S."/>
            <person name="Groth M."/>
            <person name="Winkler R."/>
            <person name="Li W."/>
            <person name="Kniemeyer O."/>
            <person name="Schroeckh V."/>
            <person name="Hertweck C."/>
            <person name="Hube B."/>
            <person name="White T.C."/>
            <person name="Platzer M."/>
            <person name="Guthke R."/>
            <person name="Heitman J."/>
            <person name="Woestemeyer J."/>
            <person name="Zipfel P.F."/>
            <person name="Monod M."/>
            <person name="Brakhage A.A."/>
        </authorList>
    </citation>
    <scope>NUCLEOTIDE SEQUENCE [LARGE SCALE GENOMIC DNA]</scope>
    <source>
        <strain evidence="2">HKI 0517</strain>
    </source>
</reference>
<evidence type="ECO:0000313" key="2">
    <source>
        <dbReference type="Proteomes" id="UP000008383"/>
    </source>
</evidence>
<accession>D4DJA3</accession>
<sequence>MKPQDGRAGQWQAGEAVWADRGAGMKMKMKMKVILHRYGRLEQVCTMELLKETRWIDSISRLRIREGNYNRTKKYKKKKKKKKKRRRHGIYTVYYISKRDVHPTLSTLAVMIDIIYICNQPPGQRTS</sequence>
<organism evidence="1 2">
    <name type="scientific">Trichophyton verrucosum (strain HKI 0517)</name>
    <dbReference type="NCBI Taxonomy" id="663202"/>
    <lineage>
        <taxon>Eukaryota</taxon>
        <taxon>Fungi</taxon>
        <taxon>Dikarya</taxon>
        <taxon>Ascomycota</taxon>
        <taxon>Pezizomycotina</taxon>
        <taxon>Eurotiomycetes</taxon>
        <taxon>Eurotiomycetidae</taxon>
        <taxon>Onygenales</taxon>
        <taxon>Arthrodermataceae</taxon>
        <taxon>Trichophyton</taxon>
    </lineage>
</organism>
<dbReference type="KEGG" id="tve:TRV_07269"/>
<keyword evidence="2" id="KW-1185">Reference proteome</keyword>
<dbReference type="Proteomes" id="UP000008383">
    <property type="component" value="Unassembled WGS sequence"/>
</dbReference>
<name>D4DJA3_TRIVH</name>
<dbReference type="AlphaFoldDB" id="D4DJA3"/>